<reference evidence="2" key="2">
    <citation type="submission" date="2025-08" db="UniProtKB">
        <authorList>
            <consortium name="RefSeq"/>
        </authorList>
    </citation>
    <scope>IDENTIFICATION</scope>
    <source>
        <tissue evidence="2">Leaf</tissue>
    </source>
</reference>
<dbReference type="RefSeq" id="XP_075101879.1">
    <property type="nucleotide sequence ID" value="XM_075245778.1"/>
</dbReference>
<dbReference type="Proteomes" id="UP000790787">
    <property type="component" value="Chromosome 23"/>
</dbReference>
<protein>
    <submittedName>
        <fullName evidence="2">Uncharacterized protein LOC142177304</fullName>
    </submittedName>
</protein>
<name>A0AC58TXC2_TOBAC</name>
<gene>
    <name evidence="2" type="primary">LOC142177304</name>
</gene>
<reference evidence="1" key="1">
    <citation type="journal article" date="2014" name="Nat. Commun.">
        <title>The tobacco genome sequence and its comparison with those of tomato and potato.</title>
        <authorList>
            <person name="Sierro N."/>
            <person name="Battey J.N."/>
            <person name="Ouadi S."/>
            <person name="Bakaher N."/>
            <person name="Bovet L."/>
            <person name="Willig A."/>
            <person name="Goepfert S."/>
            <person name="Peitsch M.C."/>
            <person name="Ivanov N.V."/>
        </authorList>
    </citation>
    <scope>NUCLEOTIDE SEQUENCE [LARGE SCALE GENOMIC DNA]</scope>
</reference>
<sequence length="314" mass="36074">MDQNMELCKFSTIEKVKGAVFALGGDSSSGPDGFTGMFYQEYWDIVGEDIFKLLQEFYGDTSFPKSITHTNLVLLPKKPQVQTFSDLRLISLSNFINKVISRVLHDRLEKILPYLISSNQYVFVKGRSIFENIFLTQEIVTDIRLRVVEVLILYEQTFQLINKIKSSYYMHDNVAGELFNTVGAITGFQRGKFPFTYLGCPIFYTRRRKDYYGDLFKKVKAKLHSWKGKLLSFGGKALISSVLQSLPTHILSVLEPPDNILEHSYKIFASFFWSTKEEGRSKHWTKWQNLCLPKEKGALGGFRSLFDVSKALFA</sequence>
<keyword evidence="1" id="KW-1185">Reference proteome</keyword>
<evidence type="ECO:0000313" key="2">
    <source>
        <dbReference type="RefSeq" id="XP_075101879.1"/>
    </source>
</evidence>
<accession>A0AC58TXC2</accession>
<organism evidence="1 2">
    <name type="scientific">Nicotiana tabacum</name>
    <name type="common">Common tobacco</name>
    <dbReference type="NCBI Taxonomy" id="4097"/>
    <lineage>
        <taxon>Eukaryota</taxon>
        <taxon>Viridiplantae</taxon>
        <taxon>Streptophyta</taxon>
        <taxon>Embryophyta</taxon>
        <taxon>Tracheophyta</taxon>
        <taxon>Spermatophyta</taxon>
        <taxon>Magnoliopsida</taxon>
        <taxon>eudicotyledons</taxon>
        <taxon>Gunneridae</taxon>
        <taxon>Pentapetalae</taxon>
        <taxon>asterids</taxon>
        <taxon>lamiids</taxon>
        <taxon>Solanales</taxon>
        <taxon>Solanaceae</taxon>
        <taxon>Nicotianoideae</taxon>
        <taxon>Nicotianeae</taxon>
        <taxon>Nicotiana</taxon>
    </lineage>
</organism>
<evidence type="ECO:0000313" key="1">
    <source>
        <dbReference type="Proteomes" id="UP000790787"/>
    </source>
</evidence>
<proteinExistence type="predicted"/>